<keyword evidence="3" id="KW-0862">Zinc</keyword>
<reference evidence="10 11" key="1">
    <citation type="submission" date="2015-10" db="EMBL/GenBank/DDBJ databases">
        <title>Draft genomes sequences of Candida glabrata isolates 1A, 1B, 2A, 2B, 3A and 3B.</title>
        <authorList>
            <person name="Haavelsrud O.E."/>
            <person name="Gaustad P."/>
        </authorList>
    </citation>
    <scope>NUCLEOTIDE SEQUENCE [LARGE SCALE GENOMIC DNA]</scope>
    <source>
        <strain evidence="10">910700640</strain>
    </source>
</reference>
<keyword evidence="2" id="KW-0479">Metal-binding</keyword>
<dbReference type="AlphaFoldDB" id="A0A0W0CPQ8"/>
<dbReference type="VEuPathDB" id="FungiDB:GVI51_I02343"/>
<evidence type="ECO:0000256" key="6">
    <source>
        <dbReference type="ARBA" id="ARBA00023163"/>
    </source>
</evidence>
<dbReference type="Proteomes" id="UP000054886">
    <property type="component" value="Unassembled WGS sequence"/>
</dbReference>
<dbReference type="EMBL" id="LLZZ01000112">
    <property type="protein sequence ID" value="KTB05695.1"/>
    <property type="molecule type" value="Genomic_DNA"/>
</dbReference>
<proteinExistence type="predicted"/>
<keyword evidence="5" id="KW-0238">DNA-binding</keyword>
<evidence type="ECO:0000256" key="3">
    <source>
        <dbReference type="ARBA" id="ARBA00022833"/>
    </source>
</evidence>
<dbReference type="GO" id="GO:0008270">
    <property type="term" value="F:zinc ion binding"/>
    <property type="evidence" value="ECO:0007669"/>
    <property type="project" value="InterPro"/>
</dbReference>
<dbReference type="VEuPathDB" id="FungiDB:CAGL0I02552g"/>
<dbReference type="SMR" id="A0A0W0CPQ8"/>
<dbReference type="VEuPathDB" id="FungiDB:B1J91_I02552g"/>
<organism evidence="10 11">
    <name type="scientific">Candida glabrata</name>
    <name type="common">Yeast</name>
    <name type="synonym">Torulopsis glabrata</name>
    <dbReference type="NCBI Taxonomy" id="5478"/>
    <lineage>
        <taxon>Eukaryota</taxon>
        <taxon>Fungi</taxon>
        <taxon>Dikarya</taxon>
        <taxon>Ascomycota</taxon>
        <taxon>Saccharomycotina</taxon>
        <taxon>Saccharomycetes</taxon>
        <taxon>Saccharomycetales</taxon>
        <taxon>Saccharomycetaceae</taxon>
        <taxon>Nakaseomyces</taxon>
    </lineage>
</organism>
<feature type="compositionally biased region" description="Basic and acidic residues" evidence="8">
    <location>
        <begin position="792"/>
        <end position="801"/>
    </location>
</feature>
<evidence type="ECO:0000256" key="5">
    <source>
        <dbReference type="ARBA" id="ARBA00023125"/>
    </source>
</evidence>
<dbReference type="SMART" id="SM00066">
    <property type="entry name" value="GAL4"/>
    <property type="match status" value="1"/>
</dbReference>
<dbReference type="PROSITE" id="PS50048">
    <property type="entry name" value="ZN2_CY6_FUNGAL_2"/>
    <property type="match status" value="1"/>
</dbReference>
<keyword evidence="4" id="KW-0805">Transcription regulation</keyword>
<protein>
    <submittedName>
        <fullName evidence="10">Protein STB5</fullName>
    </submittedName>
</protein>
<dbReference type="GO" id="GO:0043565">
    <property type="term" value="F:sequence-specific DNA binding"/>
    <property type="evidence" value="ECO:0007669"/>
    <property type="project" value="TreeGrafter"/>
</dbReference>
<dbReference type="CDD" id="cd12148">
    <property type="entry name" value="fungal_TF_MHR"/>
    <property type="match status" value="1"/>
</dbReference>
<dbReference type="GO" id="GO:0000981">
    <property type="term" value="F:DNA-binding transcription factor activity, RNA polymerase II-specific"/>
    <property type="evidence" value="ECO:0007669"/>
    <property type="project" value="InterPro"/>
</dbReference>
<dbReference type="Gene3D" id="4.10.240.10">
    <property type="entry name" value="Zn(2)-C6 fungal-type DNA-binding domain"/>
    <property type="match status" value="1"/>
</dbReference>
<keyword evidence="7" id="KW-0539">Nucleus</keyword>
<dbReference type="PROSITE" id="PS00463">
    <property type="entry name" value="ZN2_CY6_FUNGAL_1"/>
    <property type="match status" value="1"/>
</dbReference>
<gene>
    <name evidence="10" type="ORF">AO440_002448</name>
</gene>
<dbReference type="Pfam" id="PF04082">
    <property type="entry name" value="Fungal_trans"/>
    <property type="match status" value="1"/>
</dbReference>
<evidence type="ECO:0000256" key="8">
    <source>
        <dbReference type="SAM" id="MobiDB-lite"/>
    </source>
</evidence>
<feature type="region of interest" description="Disordered" evidence="8">
    <location>
        <begin position="1"/>
        <end position="28"/>
    </location>
</feature>
<dbReference type="Pfam" id="PF00172">
    <property type="entry name" value="Zn_clus"/>
    <property type="match status" value="1"/>
</dbReference>
<dbReference type="PANTHER" id="PTHR47782">
    <property type="entry name" value="ZN(II)2CYS6 TRANSCRIPTION FACTOR (EUROFUNG)-RELATED"/>
    <property type="match status" value="1"/>
</dbReference>
<accession>A0A0W0CPQ8</accession>
<dbReference type="PANTHER" id="PTHR47782:SF7">
    <property type="entry name" value="PROTEIN STB5"/>
    <property type="match status" value="1"/>
</dbReference>
<dbReference type="InterPro" id="IPR052202">
    <property type="entry name" value="Yeast_MetPath_Reg"/>
</dbReference>
<comment type="subcellular location">
    <subcellularLocation>
        <location evidence="1">Nucleus</location>
    </subcellularLocation>
</comment>
<dbReference type="InterPro" id="IPR001138">
    <property type="entry name" value="Zn2Cys6_DnaBD"/>
</dbReference>
<dbReference type="InterPro" id="IPR036864">
    <property type="entry name" value="Zn2-C6_fun-type_DNA-bd_sf"/>
</dbReference>
<dbReference type="SUPFAM" id="SSF57701">
    <property type="entry name" value="Zn2/Cys6 DNA-binding domain"/>
    <property type="match status" value="1"/>
</dbReference>
<dbReference type="SMART" id="SM00906">
    <property type="entry name" value="Fungal_trans"/>
    <property type="match status" value="1"/>
</dbReference>
<evidence type="ECO:0000313" key="10">
    <source>
        <dbReference type="EMBL" id="KTB05695.1"/>
    </source>
</evidence>
<dbReference type="OMA" id="TSWEIMG"/>
<keyword evidence="6" id="KW-0804">Transcription</keyword>
<sequence length="1005" mass="113377">MSGPDKGSDSGQTANDPKQKKARNGQMETYSCARCRKLKKKCPRQLPECSNCLKAREPCNYPGRAPRRTKKELRDAIMKGEVLPSMRRKHRKIEKELKTADLRHLESVDDRPVNQVMGGSMPPLGAYRGGEQQYNNGPPISGIDGNDSINRGKAQSVGSYQILPPQRKSKLVLDQNPKFVHSQSSALKTNEYPVPIMSPHIANQVYPEGVSSLISALNTMNDNVSANTPIALSYLQLQKLHQEQQQIQQQQIQQQQQHQHLVQQHLQHVRADATSILPPVTSQTVYTPIPGPRTSQIPFGFTHGYTASAPPPLMQPYSMPTSPFESREKQQQFDNIQYHPVYKIPPIAARQSPIDEIIGIENGSISIDAGSITREVVNSRMKGPHSTSWVNEDGSPKPIKKSLLEKFVSAYFEHNHRLFPMVDKVTFLKKLATINSFESIEMLAVNNPELPKTFIFEIYMIMAIGCTTLQRAGKLTTDEGHLYEHLAYLAMRNFRDILHQQDITTLRCLILLGIYSFFEPKGVSSWTISGIAMRLAIELGLNRPLTAKEMGDMSAVEVESRYRVFWSAYCFERVVATSLGRVSAIDDEDIGIPLPRALYDSEKEDIEVTNLIISLRKMGGKIYKEVHSLSAGRKDITMEQKQLIIQKLRKELDDIYEEECEKRRLKGKSRSSKRFEKSKESDSDRGVTEEDVKSGNENLIGLLASDDVSMTEHGQSIDNTLESTPLPTTIPTTIVNDSVDQHSTLENIPTSATSKDQIETIITKPTANIMNDQTDSDPLPKVDNKPISNNEEGPKSLKEGNSEQNPSENISPEDVTLTKTDNSENKESSLRSNSNISFHISNVWLEMRYTQLQILLYRPSALIPKPPIESLTVLGEFCLAAWRHTYTLYKEKLLPLNWITLFRTLTICNTILYCLCQWSIDLVASTIEIQQCVEILQHFGEKWVFAMKCADVFQNISNTIVEISLSQGQDPNIDKLTRELFGASNAYLEILNENNVDVSWEDRFR</sequence>
<feature type="region of interest" description="Disordered" evidence="8">
    <location>
        <begin position="666"/>
        <end position="693"/>
    </location>
</feature>
<dbReference type="PhylomeDB" id="A0A0W0CPQ8"/>
<evidence type="ECO:0000256" key="2">
    <source>
        <dbReference type="ARBA" id="ARBA00022723"/>
    </source>
</evidence>
<evidence type="ECO:0000256" key="4">
    <source>
        <dbReference type="ARBA" id="ARBA00023015"/>
    </source>
</evidence>
<dbReference type="GO" id="GO:0045944">
    <property type="term" value="P:positive regulation of transcription by RNA polymerase II"/>
    <property type="evidence" value="ECO:0007669"/>
    <property type="project" value="TreeGrafter"/>
</dbReference>
<dbReference type="GO" id="GO:0005634">
    <property type="term" value="C:nucleus"/>
    <property type="evidence" value="ECO:0007669"/>
    <property type="project" value="UniProtKB-SubCell"/>
</dbReference>
<feature type="region of interest" description="Disordered" evidence="8">
    <location>
        <begin position="763"/>
        <end position="831"/>
    </location>
</feature>
<comment type="caution">
    <text evidence="10">The sequence shown here is derived from an EMBL/GenBank/DDBJ whole genome shotgun (WGS) entry which is preliminary data.</text>
</comment>
<dbReference type="GO" id="GO:0034599">
    <property type="term" value="P:cellular response to oxidative stress"/>
    <property type="evidence" value="ECO:0007669"/>
    <property type="project" value="EnsemblFungi"/>
</dbReference>
<evidence type="ECO:0000256" key="1">
    <source>
        <dbReference type="ARBA" id="ARBA00004123"/>
    </source>
</evidence>
<dbReference type="VEuPathDB" id="FungiDB:GWK60_L02343"/>
<feature type="domain" description="Zn(2)-C6 fungal-type" evidence="9">
    <location>
        <begin position="31"/>
        <end position="61"/>
    </location>
</feature>
<evidence type="ECO:0000313" key="11">
    <source>
        <dbReference type="Proteomes" id="UP000054886"/>
    </source>
</evidence>
<feature type="compositionally biased region" description="Polar residues" evidence="8">
    <location>
        <begin position="763"/>
        <end position="773"/>
    </location>
</feature>
<evidence type="ECO:0000256" key="7">
    <source>
        <dbReference type="ARBA" id="ARBA00023242"/>
    </source>
</evidence>
<dbReference type="InterPro" id="IPR007219">
    <property type="entry name" value="XnlR_reg_dom"/>
</dbReference>
<name>A0A0W0CPQ8_CANGB</name>
<dbReference type="GO" id="GO:0006368">
    <property type="term" value="P:transcription elongation by RNA polymerase II"/>
    <property type="evidence" value="ECO:0007669"/>
    <property type="project" value="EnsemblFungi"/>
</dbReference>
<evidence type="ECO:0000259" key="9">
    <source>
        <dbReference type="PROSITE" id="PS50048"/>
    </source>
</evidence>
<feature type="region of interest" description="Disordered" evidence="8">
    <location>
        <begin position="129"/>
        <end position="151"/>
    </location>
</feature>
<dbReference type="CDD" id="cd00067">
    <property type="entry name" value="GAL4"/>
    <property type="match status" value="1"/>
</dbReference>
<feature type="compositionally biased region" description="Basic and acidic residues" evidence="8">
    <location>
        <begin position="673"/>
        <end position="693"/>
    </location>
</feature>